<evidence type="ECO:0008006" key="6">
    <source>
        <dbReference type="Google" id="ProtNLM"/>
    </source>
</evidence>
<comment type="caution">
    <text evidence="4">The sequence shown here is derived from an EMBL/GenBank/DDBJ whole genome shotgun (WGS) entry which is preliminary data.</text>
</comment>
<dbReference type="NCBIfam" id="TIGR00756">
    <property type="entry name" value="PPR"/>
    <property type="match status" value="2"/>
</dbReference>
<evidence type="ECO:0000313" key="5">
    <source>
        <dbReference type="Proteomes" id="UP000886520"/>
    </source>
</evidence>
<feature type="repeat" description="PPR" evidence="3">
    <location>
        <begin position="320"/>
        <end position="354"/>
    </location>
</feature>
<evidence type="ECO:0000313" key="4">
    <source>
        <dbReference type="EMBL" id="KAI5060401.1"/>
    </source>
</evidence>
<organism evidence="4 5">
    <name type="scientific">Adiantum capillus-veneris</name>
    <name type="common">Maidenhair fern</name>
    <dbReference type="NCBI Taxonomy" id="13818"/>
    <lineage>
        <taxon>Eukaryota</taxon>
        <taxon>Viridiplantae</taxon>
        <taxon>Streptophyta</taxon>
        <taxon>Embryophyta</taxon>
        <taxon>Tracheophyta</taxon>
        <taxon>Polypodiopsida</taxon>
        <taxon>Polypodiidae</taxon>
        <taxon>Polypodiales</taxon>
        <taxon>Pteridineae</taxon>
        <taxon>Pteridaceae</taxon>
        <taxon>Vittarioideae</taxon>
        <taxon>Adiantum</taxon>
    </lineage>
</organism>
<dbReference type="SUPFAM" id="SSF81901">
    <property type="entry name" value="HCP-like"/>
    <property type="match status" value="1"/>
</dbReference>
<evidence type="ECO:0000256" key="3">
    <source>
        <dbReference type="PROSITE-ProRule" id="PRU00708"/>
    </source>
</evidence>
<dbReference type="EMBL" id="JABFUD020000024">
    <property type="protein sequence ID" value="KAI5060401.1"/>
    <property type="molecule type" value="Genomic_DNA"/>
</dbReference>
<comment type="similarity">
    <text evidence="1">Belongs to the PPR family. P subfamily.</text>
</comment>
<reference evidence="4" key="1">
    <citation type="submission" date="2021-01" db="EMBL/GenBank/DDBJ databases">
        <title>Adiantum capillus-veneris genome.</title>
        <authorList>
            <person name="Fang Y."/>
            <person name="Liao Q."/>
        </authorList>
    </citation>
    <scope>NUCLEOTIDE SEQUENCE</scope>
    <source>
        <strain evidence="4">H3</strain>
        <tissue evidence="4">Leaf</tissue>
    </source>
</reference>
<dbReference type="OrthoDB" id="185373at2759"/>
<dbReference type="PROSITE" id="PS51375">
    <property type="entry name" value="PPR"/>
    <property type="match status" value="2"/>
</dbReference>
<dbReference type="Proteomes" id="UP000886520">
    <property type="component" value="Chromosome 24"/>
</dbReference>
<dbReference type="Pfam" id="PF13812">
    <property type="entry name" value="PPR_3"/>
    <property type="match status" value="1"/>
</dbReference>
<protein>
    <recommendedName>
        <fullName evidence="6">Pentatricopeptide repeat-containing protein</fullName>
    </recommendedName>
</protein>
<evidence type="ECO:0000256" key="2">
    <source>
        <dbReference type="ARBA" id="ARBA00022737"/>
    </source>
</evidence>
<dbReference type="Gene3D" id="1.25.40.10">
    <property type="entry name" value="Tetratricopeptide repeat domain"/>
    <property type="match status" value="2"/>
</dbReference>
<dbReference type="PANTHER" id="PTHR47447:SF17">
    <property type="entry name" value="OS12G0638900 PROTEIN"/>
    <property type="match status" value="1"/>
</dbReference>
<dbReference type="Pfam" id="PF13041">
    <property type="entry name" value="PPR_2"/>
    <property type="match status" value="1"/>
</dbReference>
<sequence>MKSLKLQVSLLTLSRKEGCLHVGFRLFSAAAGAETICDILQREYGASPSDAPLVEADRERKPLAVPSIRKAFVEETILAINSIVRETPVESNAMLQEQTRPHSQAPENEDPNMRSSYGVYRLLLEICTITSWMDRDTEMKKFQLVLRPTQVAWVLKVQRDSAKAWDFFSWAARRTGYAHDQHCYANMIDLLGRSSDYSCLESLLSEMDRQHVPHNVIMLNRLIDIYTLKGDAEKAELFFDKLKALESQPNSYVIKSMMEVFAKAGRCTRALELFQVMLERRHFIGIKSYNNLLESLSRNGMVNSVLRIYGRMKECGTMADSTTYGILLGALGHAGMPVKAMELWAEMVQQGMKPSLEAYNGILAALAGCVKAPLQGWPSEADT</sequence>
<feature type="repeat" description="PPR" evidence="3">
    <location>
        <begin position="285"/>
        <end position="319"/>
    </location>
</feature>
<gene>
    <name evidence="4" type="ORF">GOP47_0024821</name>
</gene>
<evidence type="ECO:0000256" key="1">
    <source>
        <dbReference type="ARBA" id="ARBA00007626"/>
    </source>
</evidence>
<keyword evidence="5" id="KW-1185">Reference proteome</keyword>
<dbReference type="InterPro" id="IPR011990">
    <property type="entry name" value="TPR-like_helical_dom_sf"/>
</dbReference>
<dbReference type="InterPro" id="IPR002885">
    <property type="entry name" value="PPR_rpt"/>
</dbReference>
<proteinExistence type="inferred from homology"/>
<dbReference type="AlphaFoldDB" id="A0A9D4Z5D9"/>
<name>A0A9D4Z5D9_ADICA</name>
<accession>A0A9D4Z5D9</accession>
<keyword evidence="2" id="KW-0677">Repeat</keyword>
<dbReference type="PANTHER" id="PTHR47447">
    <property type="entry name" value="OS03G0856100 PROTEIN"/>
    <property type="match status" value="1"/>
</dbReference>